<feature type="domain" description="Alpha-carbonic anhydrase" evidence="9">
    <location>
        <begin position="30"/>
        <end position="272"/>
    </location>
</feature>
<comment type="caution">
    <text evidence="10">The sequence shown here is derived from an EMBL/GenBank/DDBJ whole genome shotgun (WGS) entry which is preliminary data.</text>
</comment>
<gene>
    <name evidence="10" type="ORF">GPM918_LOCUS2838</name>
    <name evidence="11" type="ORF">SRO942_LOCUS2838</name>
</gene>
<dbReference type="EC" id="4.2.1.1" evidence="3 8"/>
<dbReference type="GO" id="GO:0004089">
    <property type="term" value="F:carbonate dehydratase activity"/>
    <property type="evidence" value="ECO:0007669"/>
    <property type="project" value="UniProtKB-UniRule"/>
</dbReference>
<keyword evidence="5 8" id="KW-0862">Zinc</keyword>
<evidence type="ECO:0000256" key="7">
    <source>
        <dbReference type="ARBA" id="ARBA00048348"/>
    </source>
</evidence>
<feature type="signal peptide" evidence="8">
    <location>
        <begin position="1"/>
        <end position="18"/>
    </location>
</feature>
<evidence type="ECO:0000256" key="6">
    <source>
        <dbReference type="ARBA" id="ARBA00023239"/>
    </source>
</evidence>
<evidence type="ECO:0000313" key="11">
    <source>
        <dbReference type="EMBL" id="CAF3571923.1"/>
    </source>
</evidence>
<dbReference type="OrthoDB" id="429145at2759"/>
<accession>A0A813RYG8</accession>
<dbReference type="InterPro" id="IPR023561">
    <property type="entry name" value="Carbonic_anhydrase_a-class"/>
</dbReference>
<comment type="cofactor">
    <cofactor evidence="8">
        <name>Zn(2+)</name>
        <dbReference type="ChEBI" id="CHEBI:29105"/>
    </cofactor>
</comment>
<dbReference type="InterPro" id="IPR001148">
    <property type="entry name" value="CA_dom"/>
</dbReference>
<dbReference type="PROSITE" id="PS00162">
    <property type="entry name" value="ALPHA_CA_1"/>
    <property type="match status" value="1"/>
</dbReference>
<evidence type="ECO:0000313" key="10">
    <source>
        <dbReference type="EMBL" id="CAF0787889.1"/>
    </source>
</evidence>
<evidence type="ECO:0000256" key="8">
    <source>
        <dbReference type="RuleBase" id="RU367011"/>
    </source>
</evidence>
<dbReference type="SUPFAM" id="SSF51069">
    <property type="entry name" value="Carbonic anhydrase"/>
    <property type="match status" value="1"/>
</dbReference>
<dbReference type="GO" id="GO:0008270">
    <property type="term" value="F:zinc ion binding"/>
    <property type="evidence" value="ECO:0007669"/>
    <property type="project" value="UniProtKB-UniRule"/>
</dbReference>
<dbReference type="EMBL" id="CAJNOQ010000326">
    <property type="protein sequence ID" value="CAF0787889.1"/>
    <property type="molecule type" value="Genomic_DNA"/>
</dbReference>
<evidence type="ECO:0000256" key="1">
    <source>
        <dbReference type="ARBA" id="ARBA00002904"/>
    </source>
</evidence>
<comment type="function">
    <text evidence="1 8">Reversible hydration of carbon dioxide.</text>
</comment>
<dbReference type="PANTHER" id="PTHR18952">
    <property type="entry name" value="CARBONIC ANHYDRASE"/>
    <property type="match status" value="1"/>
</dbReference>
<feature type="chain" id="PRO_5035956986" description="Carbonic anhydrase" evidence="8">
    <location>
        <begin position="19"/>
        <end position="313"/>
    </location>
</feature>
<sequence length="313" mass="36006">MNKIIVCLLFSVFSRLFADIASTPASGHSKHWDYERNGPDTWLHKFDHCKGKSQSPIDIQTSQVRYDSKLDNLNLTGYTNINTTWNITHNGHTIVVTPSKRTKISMSGAKLMDVFNLLHFHIHWGLNVYQGSEHTIDGQKYPLEIHFVHNTTSNSRLAALGVLYKLEPTDNVQLNDFLDIISKILNETTMIEQQVIDISKLLPPRNKTNSLRFYRYNGSLTTPPCNEAVTWTLLEYPVPISARQLQVFQHNSVRWNFRPIQKLHTRHVIANFKPESVNNEDKHCACETKNNGIKLNYTIMFLLASLFINFLNV</sequence>
<dbReference type="SMART" id="SM01057">
    <property type="entry name" value="Carb_anhydrase"/>
    <property type="match status" value="1"/>
</dbReference>
<dbReference type="Gene3D" id="3.10.200.10">
    <property type="entry name" value="Alpha carbonic anhydrase"/>
    <property type="match status" value="1"/>
</dbReference>
<keyword evidence="12" id="KW-1185">Reference proteome</keyword>
<dbReference type="AlphaFoldDB" id="A0A813RYG8"/>
<dbReference type="CDD" id="cd00326">
    <property type="entry name" value="alpha_CA"/>
    <property type="match status" value="1"/>
</dbReference>
<dbReference type="PANTHER" id="PTHR18952:SF265">
    <property type="entry name" value="CARBONIC ANHYDRASE"/>
    <property type="match status" value="1"/>
</dbReference>
<dbReference type="Proteomes" id="UP000681722">
    <property type="component" value="Unassembled WGS sequence"/>
</dbReference>
<protein>
    <recommendedName>
        <fullName evidence="3 8">Carbonic anhydrase</fullName>
        <ecNumber evidence="3 8">4.2.1.1</ecNumber>
    </recommendedName>
</protein>
<keyword evidence="4 8" id="KW-0479">Metal-binding</keyword>
<organism evidence="10 12">
    <name type="scientific">Didymodactylos carnosus</name>
    <dbReference type="NCBI Taxonomy" id="1234261"/>
    <lineage>
        <taxon>Eukaryota</taxon>
        <taxon>Metazoa</taxon>
        <taxon>Spiralia</taxon>
        <taxon>Gnathifera</taxon>
        <taxon>Rotifera</taxon>
        <taxon>Eurotatoria</taxon>
        <taxon>Bdelloidea</taxon>
        <taxon>Philodinida</taxon>
        <taxon>Philodinidae</taxon>
        <taxon>Didymodactylos</taxon>
    </lineage>
</organism>
<evidence type="ECO:0000256" key="4">
    <source>
        <dbReference type="ARBA" id="ARBA00022723"/>
    </source>
</evidence>
<dbReference type="EMBL" id="CAJOBC010000326">
    <property type="protein sequence ID" value="CAF3571923.1"/>
    <property type="molecule type" value="Genomic_DNA"/>
</dbReference>
<evidence type="ECO:0000256" key="2">
    <source>
        <dbReference type="ARBA" id="ARBA00010718"/>
    </source>
</evidence>
<evidence type="ECO:0000313" key="12">
    <source>
        <dbReference type="Proteomes" id="UP000663829"/>
    </source>
</evidence>
<dbReference type="InterPro" id="IPR036398">
    <property type="entry name" value="CA_dom_sf"/>
</dbReference>
<dbReference type="Pfam" id="PF00194">
    <property type="entry name" value="Carb_anhydrase"/>
    <property type="match status" value="1"/>
</dbReference>
<comment type="similarity">
    <text evidence="2 8">Belongs to the alpha-carbonic anhydrase family.</text>
</comment>
<dbReference type="InterPro" id="IPR018338">
    <property type="entry name" value="Carbonic_anhydrase_a-class_CS"/>
</dbReference>
<dbReference type="Proteomes" id="UP000663829">
    <property type="component" value="Unassembled WGS sequence"/>
</dbReference>
<name>A0A813RYG8_9BILA</name>
<evidence type="ECO:0000256" key="3">
    <source>
        <dbReference type="ARBA" id="ARBA00012925"/>
    </source>
</evidence>
<comment type="catalytic activity">
    <reaction evidence="7 8">
        <text>hydrogencarbonate + H(+) = CO2 + H2O</text>
        <dbReference type="Rhea" id="RHEA:10748"/>
        <dbReference type="ChEBI" id="CHEBI:15377"/>
        <dbReference type="ChEBI" id="CHEBI:15378"/>
        <dbReference type="ChEBI" id="CHEBI:16526"/>
        <dbReference type="ChEBI" id="CHEBI:17544"/>
        <dbReference type="EC" id="4.2.1.1"/>
    </reaction>
</comment>
<keyword evidence="6 8" id="KW-0456">Lyase</keyword>
<evidence type="ECO:0000256" key="5">
    <source>
        <dbReference type="ARBA" id="ARBA00022833"/>
    </source>
</evidence>
<keyword evidence="8" id="KW-0732">Signal</keyword>
<evidence type="ECO:0000259" key="9">
    <source>
        <dbReference type="PROSITE" id="PS51144"/>
    </source>
</evidence>
<dbReference type="PROSITE" id="PS51144">
    <property type="entry name" value="ALPHA_CA_2"/>
    <property type="match status" value="1"/>
</dbReference>
<reference evidence="10" key="1">
    <citation type="submission" date="2021-02" db="EMBL/GenBank/DDBJ databases">
        <authorList>
            <person name="Nowell W R."/>
        </authorList>
    </citation>
    <scope>NUCLEOTIDE SEQUENCE</scope>
</reference>
<proteinExistence type="inferred from homology"/>